<keyword evidence="2" id="KW-1185">Reference proteome</keyword>
<gene>
    <name evidence="1" type="ORF">LSINAPIS_LOCUS301</name>
</gene>
<dbReference type="EMBL" id="FZQP02000003">
    <property type="protein sequence ID" value="VVC86491.1"/>
    <property type="molecule type" value="Genomic_DNA"/>
</dbReference>
<name>A0A5E4PKL0_9NEOP</name>
<sequence length="170" mass="19777">MLPPNETTTKVPLVCGEECNYLYTRVGAVCGRQINNKEYEQCITFFGWFCISGSWDEFHRTFKTFNTYCEFLDAQCKSSFQNRWIFVREGPCTHDYDKYFPLMGDTQKPYSRLVHYVTQLAQNFHNASLPVPQGYGPDHVYQRVGTARKNNQAASSSLFDKIRKTFFGNK</sequence>
<organism evidence="1 2">
    <name type="scientific">Leptidea sinapis</name>
    <dbReference type="NCBI Taxonomy" id="189913"/>
    <lineage>
        <taxon>Eukaryota</taxon>
        <taxon>Metazoa</taxon>
        <taxon>Ecdysozoa</taxon>
        <taxon>Arthropoda</taxon>
        <taxon>Hexapoda</taxon>
        <taxon>Insecta</taxon>
        <taxon>Pterygota</taxon>
        <taxon>Neoptera</taxon>
        <taxon>Endopterygota</taxon>
        <taxon>Lepidoptera</taxon>
        <taxon>Glossata</taxon>
        <taxon>Ditrysia</taxon>
        <taxon>Papilionoidea</taxon>
        <taxon>Pieridae</taxon>
        <taxon>Dismorphiinae</taxon>
        <taxon>Leptidea</taxon>
    </lineage>
</organism>
<dbReference type="AlphaFoldDB" id="A0A5E4PKL0"/>
<proteinExistence type="predicted"/>
<protein>
    <submittedName>
        <fullName evidence="1">Uncharacterized protein</fullName>
    </submittedName>
</protein>
<dbReference type="Proteomes" id="UP000324832">
    <property type="component" value="Unassembled WGS sequence"/>
</dbReference>
<evidence type="ECO:0000313" key="1">
    <source>
        <dbReference type="EMBL" id="VVC86491.1"/>
    </source>
</evidence>
<reference evidence="1 2" key="1">
    <citation type="submission" date="2017-07" db="EMBL/GenBank/DDBJ databases">
        <authorList>
            <person name="Talla V."/>
            <person name="Backstrom N."/>
        </authorList>
    </citation>
    <scope>NUCLEOTIDE SEQUENCE [LARGE SCALE GENOMIC DNA]</scope>
</reference>
<evidence type="ECO:0000313" key="2">
    <source>
        <dbReference type="Proteomes" id="UP000324832"/>
    </source>
</evidence>
<accession>A0A5E4PKL0</accession>